<dbReference type="STRING" id="520762.AN619_26050"/>
<dbReference type="InterPro" id="IPR051158">
    <property type="entry name" value="Metallophosphoesterase_sf"/>
</dbReference>
<evidence type="ECO:0000313" key="3">
    <source>
        <dbReference type="Proteomes" id="UP000070456"/>
    </source>
</evidence>
<dbReference type="InterPro" id="IPR004843">
    <property type="entry name" value="Calcineurin-like_PHP"/>
</dbReference>
<organism evidence="2 3">
    <name type="scientific">Thermotalea metallivorans</name>
    <dbReference type="NCBI Taxonomy" id="520762"/>
    <lineage>
        <taxon>Bacteria</taxon>
        <taxon>Bacillati</taxon>
        <taxon>Bacillota</taxon>
        <taxon>Clostridia</taxon>
        <taxon>Peptostreptococcales</taxon>
        <taxon>Thermotaleaceae</taxon>
        <taxon>Thermotalea</taxon>
    </lineage>
</organism>
<sequence>MFPCSICRGDTILGNMDGEGHKKTRLRKVGDHMALYAIGDLHLSGGTDKPMDIFGEQWVQHHNKIKEKWLECIGHGDVVLIPGDISWAMNLQEAMIDLKWIHALPGKKILLKGNHDYWWNSVTKLNALFENMSFLQNNFYTYGNIAICGTRGWMCPNEKKFDAQDEKIYARELHRLRLSLDEGKKNGYENIIVMTHYPPTNDKLEPSGFTAIYEEYRVKKVIYGHLHGTESFRGALQGKMNGVEYYLVSCDYLNFTPLKVLNGSVL</sequence>
<dbReference type="Gene3D" id="3.60.21.10">
    <property type="match status" value="1"/>
</dbReference>
<dbReference type="PIRSF" id="PIRSF033094">
    <property type="entry name" value="Pesterase_CT488"/>
    <property type="match status" value="1"/>
</dbReference>
<dbReference type="AlphaFoldDB" id="A0A140L0L5"/>
<dbReference type="EMBL" id="LOEE01000064">
    <property type="protein sequence ID" value="KXG74090.1"/>
    <property type="molecule type" value="Genomic_DNA"/>
</dbReference>
<proteinExistence type="predicted"/>
<protein>
    <recommendedName>
        <fullName evidence="1">Calcineurin-like phosphoesterase domain-containing protein</fullName>
    </recommendedName>
</protein>
<dbReference type="GO" id="GO:0016787">
    <property type="term" value="F:hydrolase activity"/>
    <property type="evidence" value="ECO:0007669"/>
    <property type="project" value="InterPro"/>
</dbReference>
<feature type="domain" description="Calcineurin-like phosphoesterase" evidence="1">
    <location>
        <begin position="35"/>
        <end position="227"/>
    </location>
</feature>
<dbReference type="Pfam" id="PF00149">
    <property type="entry name" value="Metallophos"/>
    <property type="match status" value="1"/>
</dbReference>
<dbReference type="SUPFAM" id="SSF56300">
    <property type="entry name" value="Metallo-dependent phosphatases"/>
    <property type="match status" value="1"/>
</dbReference>
<name>A0A140L0L5_9FIRM</name>
<dbReference type="PANTHER" id="PTHR31302:SF22">
    <property type="entry name" value="PHOSPHOESTERASE"/>
    <property type="match status" value="1"/>
</dbReference>
<dbReference type="PATRIC" id="fig|520762.4.peg.2876"/>
<gene>
    <name evidence="2" type="ORF">AN619_26050</name>
</gene>
<reference evidence="2 3" key="1">
    <citation type="submission" date="2015-12" db="EMBL/GenBank/DDBJ databases">
        <title>Draft genome sequence of the thermoanaerobe Thermotalea metallivorans, an isolate from the runoff channel of the Great Artesian Basin, Australia.</title>
        <authorList>
            <person name="Patel B.K."/>
        </authorList>
    </citation>
    <scope>NUCLEOTIDE SEQUENCE [LARGE SCALE GENOMIC DNA]</scope>
    <source>
        <strain evidence="2 3">B2-1</strain>
    </source>
</reference>
<keyword evidence="3" id="KW-1185">Reference proteome</keyword>
<dbReference type="Proteomes" id="UP000070456">
    <property type="component" value="Unassembled WGS sequence"/>
</dbReference>
<dbReference type="InterPro" id="IPR014578">
    <property type="entry name" value="Pesterase_CT488"/>
</dbReference>
<accession>A0A140L0L5</accession>
<dbReference type="InterPro" id="IPR029052">
    <property type="entry name" value="Metallo-depent_PP-like"/>
</dbReference>
<evidence type="ECO:0000259" key="1">
    <source>
        <dbReference type="Pfam" id="PF00149"/>
    </source>
</evidence>
<comment type="caution">
    <text evidence="2">The sequence shown here is derived from an EMBL/GenBank/DDBJ whole genome shotgun (WGS) entry which is preliminary data.</text>
</comment>
<evidence type="ECO:0000313" key="2">
    <source>
        <dbReference type="EMBL" id="KXG74090.1"/>
    </source>
</evidence>
<dbReference type="PANTHER" id="PTHR31302">
    <property type="entry name" value="TRANSMEMBRANE PROTEIN WITH METALLOPHOSPHOESTERASE DOMAIN-RELATED"/>
    <property type="match status" value="1"/>
</dbReference>